<dbReference type="EMBL" id="JACTNZ010000003">
    <property type="protein sequence ID" value="KAG5558305.1"/>
    <property type="molecule type" value="Genomic_DNA"/>
</dbReference>
<dbReference type="Proteomes" id="UP000823749">
    <property type="component" value="Chromosome 3"/>
</dbReference>
<name>A0AAV6L0Y4_9ERIC</name>
<feature type="region of interest" description="Disordered" evidence="1">
    <location>
        <begin position="116"/>
        <end position="142"/>
    </location>
</feature>
<comment type="caution">
    <text evidence="2">The sequence shown here is derived from an EMBL/GenBank/DDBJ whole genome shotgun (WGS) entry which is preliminary data.</text>
</comment>
<dbReference type="AlphaFoldDB" id="A0AAV6L0Y4"/>
<keyword evidence="3" id="KW-1185">Reference proteome</keyword>
<organism evidence="2 3">
    <name type="scientific">Rhododendron griersonianum</name>
    <dbReference type="NCBI Taxonomy" id="479676"/>
    <lineage>
        <taxon>Eukaryota</taxon>
        <taxon>Viridiplantae</taxon>
        <taxon>Streptophyta</taxon>
        <taxon>Embryophyta</taxon>
        <taxon>Tracheophyta</taxon>
        <taxon>Spermatophyta</taxon>
        <taxon>Magnoliopsida</taxon>
        <taxon>eudicotyledons</taxon>
        <taxon>Gunneridae</taxon>
        <taxon>Pentapetalae</taxon>
        <taxon>asterids</taxon>
        <taxon>Ericales</taxon>
        <taxon>Ericaceae</taxon>
        <taxon>Ericoideae</taxon>
        <taxon>Rhodoreae</taxon>
        <taxon>Rhododendron</taxon>
    </lineage>
</organism>
<accession>A0AAV6L0Y4</accession>
<gene>
    <name evidence="2" type="ORF">RHGRI_008286</name>
</gene>
<evidence type="ECO:0000313" key="2">
    <source>
        <dbReference type="EMBL" id="KAG5558305.1"/>
    </source>
</evidence>
<sequence>MAKELVFAAKVPKKEGTEGLFVTLTLAEWDAIDAQNVSALTLMDFIRVIRHTTLHEYLGEILKHKTSTSDESQCEQAAELMSEEIFNRISGNGVGITLSDIEQSMPSELAKTTFNLVPKQPDSDQISKEAATRRGKQNTLDSDQISKNDLKNWLHLLLLTRWHGLLLTRWHRHLLLLTLCHRTRCRWKEKEKKPSKKSKTYDTSSSLPVDTGTSSSLPVDIDSSSLPVCTSSSFPIELLCSYTSDRIEECAMPRRDRSCSMSNTQRASLNKDVTFLFFDNFDRLSDLLQRLNDLDHPNIPKVRAALDEPEPTLVVDRIASVPVKKWLHEVGRTSSYGQQYRSTIAVKLEKFGIVGVN</sequence>
<feature type="compositionally biased region" description="Basic and acidic residues" evidence="1">
    <location>
        <begin position="121"/>
        <end position="132"/>
    </location>
</feature>
<evidence type="ECO:0000313" key="3">
    <source>
        <dbReference type="Proteomes" id="UP000823749"/>
    </source>
</evidence>
<reference evidence="2" key="1">
    <citation type="submission" date="2020-08" db="EMBL/GenBank/DDBJ databases">
        <title>Plant Genome Project.</title>
        <authorList>
            <person name="Zhang R.-G."/>
        </authorList>
    </citation>
    <scope>NUCLEOTIDE SEQUENCE</scope>
    <source>
        <strain evidence="2">WSP0</strain>
        <tissue evidence="2">Leaf</tissue>
    </source>
</reference>
<evidence type="ECO:0000256" key="1">
    <source>
        <dbReference type="SAM" id="MobiDB-lite"/>
    </source>
</evidence>
<proteinExistence type="predicted"/>
<protein>
    <submittedName>
        <fullName evidence="2">Uncharacterized protein</fullName>
    </submittedName>
</protein>
<feature type="region of interest" description="Disordered" evidence="1">
    <location>
        <begin position="191"/>
        <end position="215"/>
    </location>
</feature>